<organism evidence="1 2">
    <name type="scientific">Nonomuraea roseola</name>
    <dbReference type="NCBI Taxonomy" id="46179"/>
    <lineage>
        <taxon>Bacteria</taxon>
        <taxon>Bacillati</taxon>
        <taxon>Actinomycetota</taxon>
        <taxon>Actinomycetes</taxon>
        <taxon>Streptosporangiales</taxon>
        <taxon>Streptosporangiaceae</taxon>
        <taxon>Nonomuraea</taxon>
    </lineage>
</organism>
<evidence type="ECO:0000313" key="1">
    <source>
        <dbReference type="EMBL" id="MFB9530350.1"/>
    </source>
</evidence>
<dbReference type="RefSeq" id="WP_346124763.1">
    <property type="nucleotide sequence ID" value="NZ_JBHMCE010000008.1"/>
</dbReference>
<protein>
    <submittedName>
        <fullName evidence="1">Uncharacterized protein</fullName>
    </submittedName>
</protein>
<dbReference type="EMBL" id="JBHMCE010000008">
    <property type="protein sequence ID" value="MFB9530350.1"/>
    <property type="molecule type" value="Genomic_DNA"/>
</dbReference>
<comment type="caution">
    <text evidence="1">The sequence shown here is derived from an EMBL/GenBank/DDBJ whole genome shotgun (WGS) entry which is preliminary data.</text>
</comment>
<accession>A0ABV5Q4D2</accession>
<keyword evidence="2" id="KW-1185">Reference proteome</keyword>
<reference evidence="1 2" key="1">
    <citation type="submission" date="2024-09" db="EMBL/GenBank/DDBJ databases">
        <authorList>
            <person name="Sun Q."/>
            <person name="Mori K."/>
        </authorList>
    </citation>
    <scope>NUCLEOTIDE SEQUENCE [LARGE SCALE GENOMIC DNA]</scope>
    <source>
        <strain evidence="1 2">JCM 3323</strain>
    </source>
</reference>
<sequence length="140" mass="15439">MMWPRTGAGLWFHRTGDPFELMTSGDLGGHRRTARRGGWELPQRDLGGLLPTWDDLQDQITLARATGAAVPDMMDTHVRAQYDDRVGRADHPADLGVEVEEGHERGSGVLLQLHDRQILTAPDLGEFVEPLEHGGLGRAV</sequence>
<proteinExistence type="predicted"/>
<name>A0ABV5Q4D2_9ACTN</name>
<gene>
    <name evidence="1" type="ORF">ACFFRN_27450</name>
</gene>
<evidence type="ECO:0000313" key="2">
    <source>
        <dbReference type="Proteomes" id="UP001589646"/>
    </source>
</evidence>
<dbReference type="Proteomes" id="UP001589646">
    <property type="component" value="Unassembled WGS sequence"/>
</dbReference>